<dbReference type="Pfam" id="PF00188">
    <property type="entry name" value="CAP"/>
    <property type="match status" value="1"/>
</dbReference>
<dbReference type="RefSeq" id="WP_087372781.1">
    <property type="nucleotide sequence ID" value="NZ_NFKK01000008.1"/>
</dbReference>
<organism evidence="3 4">
    <name type="scientific">Butyricicoccus pullicaecorum</name>
    <dbReference type="NCBI Taxonomy" id="501571"/>
    <lineage>
        <taxon>Bacteria</taxon>
        <taxon>Bacillati</taxon>
        <taxon>Bacillota</taxon>
        <taxon>Clostridia</taxon>
        <taxon>Eubacteriales</taxon>
        <taxon>Butyricicoccaceae</taxon>
        <taxon>Butyricicoccus</taxon>
    </lineage>
</organism>
<evidence type="ECO:0000313" key="3">
    <source>
        <dbReference type="EMBL" id="OUP52646.1"/>
    </source>
</evidence>
<reference evidence="4" key="1">
    <citation type="submission" date="2017-04" db="EMBL/GenBank/DDBJ databases">
        <title>Function of individual gut microbiota members based on whole genome sequencing of pure cultures obtained from chicken caecum.</title>
        <authorList>
            <person name="Medvecky M."/>
            <person name="Cejkova D."/>
            <person name="Polansky O."/>
            <person name="Karasova D."/>
            <person name="Kubasova T."/>
            <person name="Cizek A."/>
            <person name="Rychlik I."/>
        </authorList>
    </citation>
    <scope>NUCLEOTIDE SEQUENCE [LARGE SCALE GENOMIC DNA]</scope>
    <source>
        <strain evidence="4">An180</strain>
    </source>
</reference>
<dbReference type="CDD" id="cd05379">
    <property type="entry name" value="CAP_bacterial"/>
    <property type="match status" value="1"/>
</dbReference>
<gene>
    <name evidence="3" type="ORF">B5F17_08040</name>
</gene>
<sequence length="276" mass="29610">MKRTLCSALACLMLLPTSALAVQATPNHQPIVRNGQEVSLAGYEIDGYTYFKLRDVATILNGTESQFSVDYDGTGISLMTGQPYTRVQGDLAPIPDGTVAETALISLPLTVNGQSVTLTACEVGGFNYLKLRDLGEALNFPVDYDESTHTILLGAHAMPAEAVLELVNKARAAQGVDALTLDPDLCKAAAIRAEELGTYFSHDRPDGTSCFTVFEEVGIKSYHAAGENIASRYADANAVMNGWMNSPGHRANILSEDYSRIGIARSGSAWVQLFLD</sequence>
<dbReference type="EMBL" id="NFKK01000008">
    <property type="protein sequence ID" value="OUP52646.1"/>
    <property type="molecule type" value="Genomic_DNA"/>
</dbReference>
<dbReference type="InterPro" id="IPR014044">
    <property type="entry name" value="CAP_dom"/>
</dbReference>
<dbReference type="Gene3D" id="3.40.33.10">
    <property type="entry name" value="CAP"/>
    <property type="match status" value="1"/>
</dbReference>
<feature type="signal peptide" evidence="1">
    <location>
        <begin position="1"/>
        <end position="21"/>
    </location>
</feature>
<feature type="chain" id="PRO_5039274605" description="SCP domain-containing protein" evidence="1">
    <location>
        <begin position="22"/>
        <end position="276"/>
    </location>
</feature>
<comment type="caution">
    <text evidence="3">The sequence shown here is derived from an EMBL/GenBank/DDBJ whole genome shotgun (WGS) entry which is preliminary data.</text>
</comment>
<proteinExistence type="predicted"/>
<evidence type="ECO:0000313" key="4">
    <source>
        <dbReference type="Proteomes" id="UP000195897"/>
    </source>
</evidence>
<keyword evidence="1" id="KW-0732">Signal</keyword>
<accession>A0A1Y4L7E1</accession>
<dbReference type="PANTHER" id="PTHR31157:SF1">
    <property type="entry name" value="SCP DOMAIN-CONTAINING PROTEIN"/>
    <property type="match status" value="1"/>
</dbReference>
<dbReference type="Proteomes" id="UP000195897">
    <property type="component" value="Unassembled WGS sequence"/>
</dbReference>
<name>A0A1Y4L7E1_9FIRM</name>
<evidence type="ECO:0000259" key="2">
    <source>
        <dbReference type="Pfam" id="PF00188"/>
    </source>
</evidence>
<dbReference type="InterPro" id="IPR035940">
    <property type="entry name" value="CAP_sf"/>
</dbReference>
<evidence type="ECO:0000256" key="1">
    <source>
        <dbReference type="SAM" id="SignalP"/>
    </source>
</evidence>
<feature type="domain" description="SCP" evidence="2">
    <location>
        <begin position="164"/>
        <end position="269"/>
    </location>
</feature>
<dbReference type="PANTHER" id="PTHR31157">
    <property type="entry name" value="SCP DOMAIN-CONTAINING PROTEIN"/>
    <property type="match status" value="1"/>
</dbReference>
<dbReference type="SUPFAM" id="SSF55797">
    <property type="entry name" value="PR-1-like"/>
    <property type="match status" value="1"/>
</dbReference>
<dbReference type="AlphaFoldDB" id="A0A1Y4L7E1"/>
<protein>
    <recommendedName>
        <fullName evidence="2">SCP domain-containing protein</fullName>
    </recommendedName>
</protein>